<dbReference type="AlphaFoldDB" id="A0A2W1JKI3"/>
<dbReference type="EMBL" id="PQWO01000013">
    <property type="protein sequence ID" value="PZD71975.1"/>
    <property type="molecule type" value="Genomic_DNA"/>
</dbReference>
<feature type="transmembrane region" description="Helical" evidence="1">
    <location>
        <begin position="42"/>
        <end position="66"/>
    </location>
</feature>
<comment type="caution">
    <text evidence="2">The sequence shown here is derived from an EMBL/GenBank/DDBJ whole genome shotgun (WGS) entry which is preliminary data.</text>
</comment>
<reference evidence="2 3" key="1">
    <citation type="journal article" date="2018" name="Sci. Rep.">
        <title>A novel species of the marine cyanobacterium Acaryochloris with a unique pigment content and lifestyle.</title>
        <authorList>
            <person name="Partensky F."/>
            <person name="Six C."/>
            <person name="Ratin M."/>
            <person name="Garczarek L."/>
            <person name="Vaulot D."/>
            <person name="Probert I."/>
            <person name="Calteau A."/>
            <person name="Gourvil P."/>
            <person name="Marie D."/>
            <person name="Grebert T."/>
            <person name="Bouchier C."/>
            <person name="Le Panse S."/>
            <person name="Gachenot M."/>
            <person name="Rodriguez F."/>
            <person name="Garrido J.L."/>
        </authorList>
    </citation>
    <scope>NUCLEOTIDE SEQUENCE [LARGE SCALE GENOMIC DNA]</scope>
    <source>
        <strain evidence="2 3">RCC1774</strain>
    </source>
</reference>
<dbReference type="Proteomes" id="UP000248857">
    <property type="component" value="Unassembled WGS sequence"/>
</dbReference>
<dbReference type="RefSeq" id="WP_110987560.1">
    <property type="nucleotide sequence ID" value="NZ_CAWNWM010000013.1"/>
</dbReference>
<organism evidence="2 3">
    <name type="scientific">Acaryochloris thomasi RCC1774</name>
    <dbReference type="NCBI Taxonomy" id="1764569"/>
    <lineage>
        <taxon>Bacteria</taxon>
        <taxon>Bacillati</taxon>
        <taxon>Cyanobacteriota</taxon>
        <taxon>Cyanophyceae</taxon>
        <taxon>Acaryochloridales</taxon>
        <taxon>Acaryochloridaceae</taxon>
        <taxon>Acaryochloris</taxon>
        <taxon>Acaryochloris thomasi</taxon>
    </lineage>
</organism>
<keyword evidence="1" id="KW-0472">Membrane</keyword>
<evidence type="ECO:0000256" key="1">
    <source>
        <dbReference type="SAM" id="Phobius"/>
    </source>
</evidence>
<accession>A0A2W1JKI3</accession>
<protein>
    <submittedName>
        <fullName evidence="2">Uncharacterized protein</fullName>
    </submittedName>
</protein>
<name>A0A2W1JKI3_9CYAN</name>
<feature type="transmembrane region" description="Helical" evidence="1">
    <location>
        <begin position="12"/>
        <end position="30"/>
    </location>
</feature>
<sequence length="148" mass="17294">MGLSSGRLLKVIRLLICLTLTLSLFVPWSYNSGFYGFGGEMIGYVTLGFMVFIDPKILCLPVYFFINLWFGRDYLWLVNCRLLSAGVSFYLLMHHINHIWASGLFSYYVRWGYRLVLLTMGIAVAVELYQLSLFIKDELSQRKRKNYF</sequence>
<gene>
    <name evidence="2" type="ORF">C1752_04323</name>
</gene>
<proteinExistence type="predicted"/>
<keyword evidence="1" id="KW-0812">Transmembrane</keyword>
<evidence type="ECO:0000313" key="2">
    <source>
        <dbReference type="EMBL" id="PZD71975.1"/>
    </source>
</evidence>
<evidence type="ECO:0000313" key="3">
    <source>
        <dbReference type="Proteomes" id="UP000248857"/>
    </source>
</evidence>
<keyword evidence="3" id="KW-1185">Reference proteome</keyword>
<feature type="transmembrane region" description="Helical" evidence="1">
    <location>
        <begin position="73"/>
        <end position="93"/>
    </location>
</feature>
<feature type="transmembrane region" description="Helical" evidence="1">
    <location>
        <begin position="113"/>
        <end position="135"/>
    </location>
</feature>
<keyword evidence="1" id="KW-1133">Transmembrane helix</keyword>